<protein>
    <recommendedName>
        <fullName evidence="4">LTD domain-containing protein</fullName>
    </recommendedName>
</protein>
<dbReference type="KEGG" id="eaj:Q3M24_19205"/>
<evidence type="ECO:0008006" key="4">
    <source>
        <dbReference type="Google" id="ProtNLM"/>
    </source>
</evidence>
<evidence type="ECO:0000256" key="2">
    <source>
        <dbReference type="SAM" id="MobiDB-lite"/>
    </source>
</evidence>
<accession>A0AAU8LTQ0</accession>
<name>A0AAU8LTQ0_9BACT</name>
<dbReference type="EMBL" id="CP159373">
    <property type="protein sequence ID" value="XCN72398.1"/>
    <property type="molecule type" value="Genomic_DNA"/>
</dbReference>
<gene>
    <name evidence="3" type="ORF">Q3M24_19205</name>
</gene>
<proteinExistence type="predicted"/>
<sequence length="1053" mass="117937">MKELDIRAGAWGKASFSAMARGHLEIYGSLADPKKSGFIIECGGSIGLSAGTGWDLFAIAHLNNPDRFYTRTIDLITYEIITTCKEKLPAEYHPIVELVDFCLPSVFQLCMVAGQATSAAIINNSEKIAGSVVEALTRNFKRYVLRKLISAGQTLIEELINDMVVFITRDFLDDKQREDAKKKIKDLINWLKDNSELNLNSFIGFSAQFTDIMSILLPDAVRLWREPITVIWCGLAITHVIDEIVEPVSGNISGIGFSLSGELAADDLDLGNVPDIVLDEIESLLGTRPVNLHLSTAIDYLAAGSVAPILEDILPDLSVLLKLMEKHTGVTSGDFVSAVLLGSYGGNLAASDLYIKLKGVLKSAIDEYIDEELLPGFRNIIPQDSQARLYMDEVVEPSLLGCSNFVFERLDGMIAGTFDDIFVDSFRVGVSNLVYKVFARNVVVLGYLITDHVLNNLEDEFNKMKNDVKKDRDHLLVTLNSESIKALSLQLVSDETADKASQKLIVDLLSIGQKAFGKKTWTQKRRERLRHVLLAALVNDSLELDYRNKSVLEDYFVGILECNHVPNASAVKDLTVFMSEITLEQIAVLITELPPALTSYYLALSAETLEKGYQIVKEAVGELEETAQEMLKKIEKTAKNIHEFSKQVRLAAQAFANELKKIEKQFKNEKLREKILDNVWKESTKDIPFILQYLPGITYKTFIRPLLDLALQAVGEFVGCIADGIKDTVHASDLIGNVSKLIIQGITREIESVFKRALKIEFPKWLIPVNEMASVANTVFLEEQSIKSAIERAYRDETDERNAKAQRDKYEKEKKGYEKSHSDKVNFLEKLKGKDYSVRIESPRRMSTSRPEKNLIHAAFIPIKISIEGINSTFLAQGKLRRVFITINEKRVKYVQSDWRSGTNGFTYHKRFQTTQDPIKRGINILECSVIDIGGEITTRSVSFIVDPKSHPTKVEPIDIGWHGDLLTHIVLENKDIKPVNLAGWKLQGEKEKSLSLPEHTLMPGKKVRLVSDLAKATKDDIVLDAKSARLRNIGSEISLIDKHMVLHSVKEK</sequence>
<evidence type="ECO:0000256" key="1">
    <source>
        <dbReference type="SAM" id="Coils"/>
    </source>
</evidence>
<keyword evidence="1" id="KW-0175">Coiled coil</keyword>
<feature type="coiled-coil region" evidence="1">
    <location>
        <begin position="613"/>
        <end position="672"/>
    </location>
</feature>
<dbReference type="AlphaFoldDB" id="A0AAU8LTQ0"/>
<reference evidence="3" key="2">
    <citation type="submission" date="2024-06" db="EMBL/GenBank/DDBJ databases">
        <authorList>
            <person name="Plum-Jensen L.E."/>
            <person name="Schramm A."/>
            <person name="Marshall I.P.G."/>
        </authorList>
    </citation>
    <scope>NUCLEOTIDE SEQUENCE</scope>
    <source>
        <strain evidence="3">Rat1</strain>
    </source>
</reference>
<reference evidence="3" key="1">
    <citation type="journal article" date="2024" name="Syst. Appl. Microbiol.">
        <title>First single-strain enrichments of Electrothrix cable bacteria, description of E. aestuarii sp. nov. and E. rattekaaiensis sp. nov., and proposal of a cable bacteria taxonomy following the rules of the SeqCode.</title>
        <authorList>
            <person name="Plum-Jensen L.E."/>
            <person name="Schramm A."/>
            <person name="Marshall I.P.G."/>
        </authorList>
    </citation>
    <scope>NUCLEOTIDE SEQUENCE</scope>
    <source>
        <strain evidence="3">Rat1</strain>
    </source>
</reference>
<evidence type="ECO:0000313" key="3">
    <source>
        <dbReference type="EMBL" id="XCN72398.1"/>
    </source>
</evidence>
<feature type="region of interest" description="Disordered" evidence="2">
    <location>
        <begin position="797"/>
        <end position="817"/>
    </location>
</feature>
<organism evidence="3">
    <name type="scientific">Candidatus Electrothrix aestuarii</name>
    <dbReference type="NCBI Taxonomy" id="3062594"/>
    <lineage>
        <taxon>Bacteria</taxon>
        <taxon>Pseudomonadati</taxon>
        <taxon>Thermodesulfobacteriota</taxon>
        <taxon>Desulfobulbia</taxon>
        <taxon>Desulfobulbales</taxon>
        <taxon>Desulfobulbaceae</taxon>
        <taxon>Candidatus Electrothrix</taxon>
    </lineage>
</organism>